<evidence type="ECO:0000313" key="1">
    <source>
        <dbReference type="EMBL" id="EAY25679.1"/>
    </source>
</evidence>
<proteinExistence type="predicted"/>
<name>A1ZVI1_MICM2</name>
<gene>
    <name evidence="1" type="ORF">M23134_07330</name>
</gene>
<dbReference type="AlphaFoldDB" id="A1ZVI1"/>
<comment type="caution">
    <text evidence="1">The sequence shown here is derived from an EMBL/GenBank/DDBJ whole genome shotgun (WGS) entry which is preliminary data.</text>
</comment>
<keyword evidence="2" id="KW-1185">Reference proteome</keyword>
<evidence type="ECO:0000313" key="2">
    <source>
        <dbReference type="Proteomes" id="UP000004095"/>
    </source>
</evidence>
<dbReference type="EMBL" id="AAWS01000045">
    <property type="protein sequence ID" value="EAY25679.1"/>
    <property type="molecule type" value="Genomic_DNA"/>
</dbReference>
<protein>
    <submittedName>
        <fullName evidence="1">Uncharacterized protein</fullName>
    </submittedName>
</protein>
<accession>A1ZVI1</accession>
<dbReference type="Proteomes" id="UP000004095">
    <property type="component" value="Unassembled WGS sequence"/>
</dbReference>
<reference evidence="1 2" key="1">
    <citation type="submission" date="2007-01" db="EMBL/GenBank/DDBJ databases">
        <authorList>
            <person name="Haygood M."/>
            <person name="Podell S."/>
            <person name="Anderson C."/>
            <person name="Hopkinson B."/>
            <person name="Roe K."/>
            <person name="Barbeau K."/>
            <person name="Gaasterland T."/>
            <person name="Ferriera S."/>
            <person name="Johnson J."/>
            <person name="Kravitz S."/>
            <person name="Beeson K."/>
            <person name="Sutton G."/>
            <person name="Rogers Y.-H."/>
            <person name="Friedman R."/>
            <person name="Frazier M."/>
            <person name="Venter J.C."/>
        </authorList>
    </citation>
    <scope>NUCLEOTIDE SEQUENCE [LARGE SCALE GENOMIC DNA]</scope>
    <source>
        <strain evidence="1 2">ATCC 23134</strain>
    </source>
</reference>
<sequence length="43" mass="5271">MVTIWFRFVFDCLLTLTPLFDYKVTPALRNLFAYYFFIQKKSL</sequence>
<organism evidence="1 2">
    <name type="scientific">Microscilla marina ATCC 23134</name>
    <dbReference type="NCBI Taxonomy" id="313606"/>
    <lineage>
        <taxon>Bacteria</taxon>
        <taxon>Pseudomonadati</taxon>
        <taxon>Bacteroidota</taxon>
        <taxon>Cytophagia</taxon>
        <taxon>Cytophagales</taxon>
        <taxon>Microscillaceae</taxon>
        <taxon>Microscilla</taxon>
    </lineage>
</organism>